<proteinExistence type="predicted"/>
<comment type="subcellular location">
    <subcellularLocation>
        <location evidence="1">Cytoplasm</location>
    </subcellularLocation>
</comment>
<feature type="domain" description="Major vault protein repeat" evidence="3">
    <location>
        <begin position="281"/>
        <end position="325"/>
    </location>
</feature>
<keyword evidence="1" id="KW-0963">Cytoplasm</keyword>
<dbReference type="InterPro" id="IPR041139">
    <property type="entry name" value="MVP_rep_dom"/>
</dbReference>
<accession>A0ABM0ML36</accession>
<dbReference type="Gene3D" id="2.30.30.560">
    <property type="match status" value="2"/>
</dbReference>
<evidence type="ECO:0000256" key="1">
    <source>
        <dbReference type="PROSITE-ProRule" id="PRU00571"/>
    </source>
</evidence>
<evidence type="ECO:0000313" key="5">
    <source>
        <dbReference type="RefSeq" id="XP_006820727.1"/>
    </source>
</evidence>
<sequence length="384" mass="42948">MSDIVGIGPNQFVHVLNVTTSITSLEIGPKTLVLQINELLTVGPLPCVVVPPGHYCIVKDPIRKYELGKPCQLRHGHFEVRFHKEPFALYPGESLVDAEDFTKSCAGKEKTYLPAIKTLPVVKAHHALLVMARVDHDDGGEQRKAGDTWHVEGPVTYKPTAEVEIVSVIKPHVINYGQALRIQAKQDFIDRNDVQRVTGEEWLVKKPGAYLPGVYEQIVQVLNSYTLTQEDALHLRATQKFTDALGIDRLAGEEWLLTCDQTESYIPDVGVKVLKEIKKTVLEKNEYCVVVNPVKDGHCMLGQQELREGITNFFLHPGEKLLQGIQKTFILMEDQALVVQAQDEFTDTSTSGMKGKFSVDVSRHKRLTPELCINPSCKIKLILP</sequence>
<feature type="domain" description="Major vault protein repeat" evidence="2">
    <location>
        <begin position="172"/>
        <end position="213"/>
    </location>
</feature>
<feature type="repeat" description="MVP" evidence="1">
    <location>
        <begin position="285"/>
        <end position="332"/>
    </location>
</feature>
<name>A0ABM0ML36_SACKO</name>
<feature type="repeat" description="MVP" evidence="1">
    <location>
        <begin position="176"/>
        <end position="228"/>
    </location>
</feature>
<dbReference type="InterPro" id="IPR043023">
    <property type="entry name" value="MVP_rep_sf"/>
</dbReference>
<dbReference type="InterPro" id="IPR041134">
    <property type="entry name" value="Vault_2"/>
</dbReference>
<feature type="domain" description="Major vault protein repeat" evidence="2">
    <location>
        <begin position="225"/>
        <end position="268"/>
    </location>
</feature>
<feature type="domain" description="Major vault protein repeat" evidence="2">
    <location>
        <begin position="121"/>
        <end position="159"/>
    </location>
</feature>
<dbReference type="InterPro" id="IPR043179">
    <property type="entry name" value="Vault_2_sf"/>
</dbReference>
<dbReference type="PANTHER" id="PTHR14165:SF16">
    <property type="entry name" value="MAJOR VAULT PROTEIN"/>
    <property type="match status" value="1"/>
</dbReference>
<evidence type="ECO:0000259" key="3">
    <source>
        <dbReference type="Pfam" id="PF17794"/>
    </source>
</evidence>
<dbReference type="InterPro" id="IPR039059">
    <property type="entry name" value="MVP"/>
</dbReference>
<feature type="repeat" description="MVP" evidence="1">
    <location>
        <begin position="229"/>
        <end position="283"/>
    </location>
</feature>
<reference evidence="5" key="1">
    <citation type="submission" date="2025-08" db="UniProtKB">
        <authorList>
            <consortium name="RefSeq"/>
        </authorList>
    </citation>
    <scope>IDENTIFICATION</scope>
    <source>
        <tissue evidence="5">Testes</tissue>
    </source>
</reference>
<dbReference type="RefSeq" id="XP_006820727.1">
    <property type="nucleotide sequence ID" value="XM_006820664.1"/>
</dbReference>
<dbReference type="Proteomes" id="UP000694865">
    <property type="component" value="Unplaced"/>
</dbReference>
<gene>
    <name evidence="5" type="primary">LOC102809277</name>
</gene>
<evidence type="ECO:0000313" key="4">
    <source>
        <dbReference type="Proteomes" id="UP000694865"/>
    </source>
</evidence>
<keyword evidence="4" id="KW-1185">Reference proteome</keyword>
<dbReference type="Gene3D" id="2.30.30.570">
    <property type="match status" value="1"/>
</dbReference>
<dbReference type="Pfam" id="PF17794">
    <property type="entry name" value="Vault_2"/>
    <property type="match status" value="2"/>
</dbReference>
<protein>
    <submittedName>
        <fullName evidence="5">Major vault protein-like</fullName>
    </submittedName>
</protein>
<feature type="domain" description="Major vault protein repeat" evidence="3">
    <location>
        <begin position="48"/>
        <end position="96"/>
    </location>
</feature>
<dbReference type="GeneID" id="102809277"/>
<dbReference type="Gene3D" id="2.30.30.550">
    <property type="entry name" value="Major Vault Protein repeat"/>
    <property type="match status" value="3"/>
</dbReference>
<dbReference type="PANTHER" id="PTHR14165">
    <property type="entry name" value="MAJOR VAULT PROTEIN"/>
    <property type="match status" value="1"/>
</dbReference>
<organism evidence="4 5">
    <name type="scientific">Saccoglossus kowalevskii</name>
    <name type="common">Acorn worm</name>
    <dbReference type="NCBI Taxonomy" id="10224"/>
    <lineage>
        <taxon>Eukaryota</taxon>
        <taxon>Metazoa</taxon>
        <taxon>Hemichordata</taxon>
        <taxon>Enteropneusta</taxon>
        <taxon>Harrimaniidae</taxon>
        <taxon>Saccoglossus</taxon>
    </lineage>
</organism>
<evidence type="ECO:0000259" key="2">
    <source>
        <dbReference type="Pfam" id="PF01505"/>
    </source>
</evidence>
<keyword evidence="1" id="KW-0687">Ribonucleoprotein</keyword>
<dbReference type="PROSITE" id="PS51224">
    <property type="entry name" value="MVP"/>
    <property type="match status" value="4"/>
</dbReference>
<dbReference type="InterPro" id="IPR002499">
    <property type="entry name" value="Vault_N"/>
</dbReference>
<dbReference type="Pfam" id="PF01505">
    <property type="entry name" value="Vault"/>
    <property type="match status" value="3"/>
</dbReference>
<feature type="repeat" description="MVP" evidence="1">
    <location>
        <begin position="124"/>
        <end position="175"/>
    </location>
</feature>